<proteinExistence type="predicted"/>
<dbReference type="InterPro" id="IPR052514">
    <property type="entry name" value="SAM-dependent_MTase"/>
</dbReference>
<name>A0A940N2P3_9PROT</name>
<organism evidence="2 3">
    <name type="scientific">Roseomonas indoligenes</name>
    <dbReference type="NCBI Taxonomy" id="2820811"/>
    <lineage>
        <taxon>Bacteria</taxon>
        <taxon>Pseudomonadati</taxon>
        <taxon>Pseudomonadota</taxon>
        <taxon>Alphaproteobacteria</taxon>
        <taxon>Acetobacterales</taxon>
        <taxon>Roseomonadaceae</taxon>
        <taxon>Roseomonas</taxon>
    </lineage>
</organism>
<comment type="caution">
    <text evidence="2">The sequence shown here is derived from an EMBL/GenBank/DDBJ whole genome shotgun (WGS) entry which is preliminary data.</text>
</comment>
<dbReference type="PANTHER" id="PTHR34203:SF15">
    <property type="entry name" value="SLL1173 PROTEIN"/>
    <property type="match status" value="1"/>
</dbReference>
<feature type="domain" description="Methyltransferase FkbM" evidence="1">
    <location>
        <begin position="99"/>
        <end position="241"/>
    </location>
</feature>
<dbReference type="NCBIfam" id="TIGR01444">
    <property type="entry name" value="fkbM_fam"/>
    <property type="match status" value="1"/>
</dbReference>
<keyword evidence="2" id="KW-0489">Methyltransferase</keyword>
<sequence length="296" mass="32865">MNQPAAVDHGQDALQSAAPIRTAAWRDSFLRRAAARAAYPLIWAINRPSAAVLARAIYDFALRCNGIAINFKGQHGLNRAEERFLDSVAPRLQGGVLLDVGANYGSYADYLSRIAPTARIHAFEPHPRTFKRLAQHLSGKDVTLVQQALSDQPGELELFDFADGDGSTQASLSQEAVGFFADRMVRHAIQSTTLDDYMEQAGIDRVDFLKIDTEGFDLNVLKGAQRAIRDRRIGMIQFEFIPANIATRVTMRDFFAALPGYEIHRLCLNGSLLPLFPYDVKRCEIYVTQNLIALPA</sequence>
<evidence type="ECO:0000259" key="1">
    <source>
        <dbReference type="Pfam" id="PF05050"/>
    </source>
</evidence>
<dbReference type="Gene3D" id="3.40.50.150">
    <property type="entry name" value="Vaccinia Virus protein VP39"/>
    <property type="match status" value="1"/>
</dbReference>
<evidence type="ECO:0000313" key="3">
    <source>
        <dbReference type="Proteomes" id="UP000677537"/>
    </source>
</evidence>
<protein>
    <submittedName>
        <fullName evidence="2">FkbM family methyltransferase</fullName>
    </submittedName>
</protein>
<dbReference type="RefSeq" id="WP_209376910.1">
    <property type="nucleotide sequence ID" value="NZ_JAGIZA010000027.1"/>
</dbReference>
<dbReference type="AlphaFoldDB" id="A0A940N2P3"/>
<dbReference type="InterPro" id="IPR029063">
    <property type="entry name" value="SAM-dependent_MTases_sf"/>
</dbReference>
<dbReference type="InterPro" id="IPR006342">
    <property type="entry name" value="FkbM_mtfrase"/>
</dbReference>
<dbReference type="Pfam" id="PF05050">
    <property type="entry name" value="Methyltransf_21"/>
    <property type="match status" value="1"/>
</dbReference>
<gene>
    <name evidence="2" type="ORF">J5Y10_25270</name>
</gene>
<keyword evidence="2" id="KW-0808">Transferase</keyword>
<dbReference type="Proteomes" id="UP000677537">
    <property type="component" value="Unassembled WGS sequence"/>
</dbReference>
<dbReference type="GO" id="GO:0032259">
    <property type="term" value="P:methylation"/>
    <property type="evidence" value="ECO:0007669"/>
    <property type="project" value="UniProtKB-KW"/>
</dbReference>
<keyword evidence="3" id="KW-1185">Reference proteome</keyword>
<dbReference type="SUPFAM" id="SSF53335">
    <property type="entry name" value="S-adenosyl-L-methionine-dependent methyltransferases"/>
    <property type="match status" value="1"/>
</dbReference>
<dbReference type="GO" id="GO:0008168">
    <property type="term" value="F:methyltransferase activity"/>
    <property type="evidence" value="ECO:0007669"/>
    <property type="project" value="UniProtKB-KW"/>
</dbReference>
<dbReference type="PANTHER" id="PTHR34203">
    <property type="entry name" value="METHYLTRANSFERASE, FKBM FAMILY PROTEIN"/>
    <property type="match status" value="1"/>
</dbReference>
<reference evidence="2" key="1">
    <citation type="submission" date="2021-03" db="EMBL/GenBank/DDBJ databases">
        <authorList>
            <person name="So Y."/>
        </authorList>
    </citation>
    <scope>NUCLEOTIDE SEQUENCE</scope>
    <source>
        <strain evidence="2">SG15</strain>
    </source>
</reference>
<dbReference type="EMBL" id="JAGIZA010000027">
    <property type="protein sequence ID" value="MBP0496118.1"/>
    <property type="molecule type" value="Genomic_DNA"/>
</dbReference>
<evidence type="ECO:0000313" key="2">
    <source>
        <dbReference type="EMBL" id="MBP0496118.1"/>
    </source>
</evidence>
<accession>A0A940N2P3</accession>